<dbReference type="GO" id="GO:0003723">
    <property type="term" value="F:RNA binding"/>
    <property type="evidence" value="ECO:0007669"/>
    <property type="project" value="InterPro"/>
</dbReference>
<keyword evidence="1" id="KW-0540">Nuclease</keyword>
<accession>A0A2Z6GAW4</accession>
<evidence type="ECO:0000256" key="2">
    <source>
        <dbReference type="ARBA" id="ARBA00022801"/>
    </source>
</evidence>
<dbReference type="GO" id="GO:0004521">
    <property type="term" value="F:RNA endonuclease activity"/>
    <property type="evidence" value="ECO:0007669"/>
    <property type="project" value="InterPro"/>
</dbReference>
<dbReference type="KEGG" id="fam:OYT1_ch1003"/>
<dbReference type="STRING" id="1188319.OYT1_02320"/>
<dbReference type="Pfam" id="PF00545">
    <property type="entry name" value="Ribonuclease"/>
    <property type="match status" value="1"/>
</dbReference>
<evidence type="ECO:0000256" key="3">
    <source>
        <dbReference type="SAM" id="SignalP"/>
    </source>
</evidence>
<keyword evidence="3" id="KW-0732">Signal</keyword>
<keyword evidence="2" id="KW-0378">Hydrolase</keyword>
<proteinExistence type="predicted"/>
<dbReference type="GO" id="GO:0016787">
    <property type="term" value="F:hydrolase activity"/>
    <property type="evidence" value="ECO:0007669"/>
    <property type="project" value="UniProtKB-KW"/>
</dbReference>
<dbReference type="InterPro" id="IPR016191">
    <property type="entry name" value="Ribonuclease/ribotoxin"/>
</dbReference>
<dbReference type="InterPro" id="IPR000026">
    <property type="entry name" value="N1-like"/>
</dbReference>
<evidence type="ECO:0000313" key="5">
    <source>
        <dbReference type="Proteomes" id="UP000033070"/>
    </source>
</evidence>
<dbReference type="AlphaFoldDB" id="A0A2Z6GAW4"/>
<gene>
    <name evidence="4" type="ORF">OYT1_ch1003</name>
</gene>
<protein>
    <submittedName>
        <fullName evidence="4">Guanyl-specific ribonuclease Sa</fullName>
    </submittedName>
</protein>
<dbReference type="Proteomes" id="UP000033070">
    <property type="component" value="Chromosome"/>
</dbReference>
<evidence type="ECO:0000313" key="4">
    <source>
        <dbReference type="EMBL" id="BBE50564.1"/>
    </source>
</evidence>
<dbReference type="SUPFAM" id="SSF53933">
    <property type="entry name" value="Microbial ribonucleases"/>
    <property type="match status" value="1"/>
</dbReference>
<keyword evidence="5" id="KW-1185">Reference proteome</keyword>
<feature type="chain" id="PRO_5017387634" evidence="3">
    <location>
        <begin position="22"/>
        <end position="123"/>
    </location>
</feature>
<feature type="signal peptide" evidence="3">
    <location>
        <begin position="1"/>
        <end position="21"/>
    </location>
</feature>
<name>A0A2Z6GAW4_9PROT</name>
<evidence type="ECO:0000256" key="1">
    <source>
        <dbReference type="ARBA" id="ARBA00022722"/>
    </source>
</evidence>
<sequence length="123" mass="13714">MAHGFRALLLLGLLFALPAGAWQFFTTEAAKPSIAVSALSTEARATLQLIKQGGPFPYPRDGVVFGNYEHLLPKQPRGYYHEYTVKTPGEHGRGARRIVCGVVPECYYTGDHYQTFQRIDEGR</sequence>
<dbReference type="Gene3D" id="3.10.450.30">
    <property type="entry name" value="Microbial ribonucleases"/>
    <property type="match status" value="1"/>
</dbReference>
<dbReference type="EMBL" id="AP018738">
    <property type="protein sequence ID" value="BBE50564.1"/>
    <property type="molecule type" value="Genomic_DNA"/>
</dbReference>
<organism evidence="4 5">
    <name type="scientific">Ferriphaselus amnicola</name>
    <dbReference type="NCBI Taxonomy" id="1188319"/>
    <lineage>
        <taxon>Bacteria</taxon>
        <taxon>Pseudomonadati</taxon>
        <taxon>Pseudomonadota</taxon>
        <taxon>Betaproteobacteria</taxon>
        <taxon>Nitrosomonadales</taxon>
        <taxon>Gallionellaceae</taxon>
        <taxon>Ferriphaselus</taxon>
    </lineage>
</organism>
<reference evidence="4 5" key="1">
    <citation type="submission" date="2018-06" db="EMBL/GenBank/DDBJ databases">
        <title>OYT1 Genome Sequencing.</title>
        <authorList>
            <person name="Kato S."/>
            <person name="Itoh T."/>
            <person name="Ohkuma M."/>
        </authorList>
    </citation>
    <scope>NUCLEOTIDE SEQUENCE [LARGE SCALE GENOMIC DNA]</scope>
    <source>
        <strain evidence="4 5">OYT1</strain>
    </source>
</reference>